<evidence type="ECO:0000313" key="2">
    <source>
        <dbReference type="Proteomes" id="UP001202943"/>
    </source>
</evidence>
<dbReference type="Proteomes" id="UP001202943">
    <property type="component" value="Unassembled WGS sequence"/>
</dbReference>
<protein>
    <submittedName>
        <fullName evidence="1">Uncharacterized protein</fullName>
    </submittedName>
</protein>
<name>A0AAW5HPR0_PSEPU</name>
<dbReference type="RefSeq" id="WP_252461402.1">
    <property type="nucleotide sequence ID" value="NZ_JAMHFX010000224.1"/>
</dbReference>
<reference evidence="1" key="1">
    <citation type="submission" date="2022-05" db="EMBL/GenBank/DDBJ databases">
        <authorList>
            <person name="Yi M."/>
        </authorList>
    </citation>
    <scope>NUCLEOTIDE SEQUENCE</scope>
    <source>
        <strain evidence="1">DS2</strain>
    </source>
</reference>
<dbReference type="AlphaFoldDB" id="A0AAW5HPR0"/>
<gene>
    <name evidence="1" type="ORF">M8C81_24165</name>
</gene>
<sequence>MNFIELPPAPNERQLTAKASCENLEEHKTLFLAKNNNTEWTEEERIILSDNSISGLILECASSDGIFLGELKSKGKELYKDINKSGKKMRLCRVYDMLPRALGYRDYRSACELRTPDDFVRNLWPPEMVHGLEFLTMNNIKQWPSDRKCDEFERARKLNRTRTKVRKSKEATDKRRRAIEFFADRRQIAMIGKEEG</sequence>
<dbReference type="EMBL" id="JAMHFX010000224">
    <property type="protein sequence ID" value="MCO1623698.1"/>
    <property type="molecule type" value="Genomic_DNA"/>
</dbReference>
<organism evidence="1 2">
    <name type="scientific">Pseudomonas putida</name>
    <name type="common">Arthrobacter siderocapsulatus</name>
    <dbReference type="NCBI Taxonomy" id="303"/>
    <lineage>
        <taxon>Bacteria</taxon>
        <taxon>Pseudomonadati</taxon>
        <taxon>Pseudomonadota</taxon>
        <taxon>Gammaproteobacteria</taxon>
        <taxon>Pseudomonadales</taxon>
        <taxon>Pseudomonadaceae</taxon>
        <taxon>Pseudomonas</taxon>
    </lineage>
</organism>
<evidence type="ECO:0000313" key="1">
    <source>
        <dbReference type="EMBL" id="MCO1623698.1"/>
    </source>
</evidence>
<proteinExistence type="predicted"/>
<accession>A0AAW5HPR0</accession>
<reference evidence="1" key="2">
    <citation type="submission" date="2023-08" db="EMBL/GenBank/DDBJ databases">
        <title>Isolation, Identification, Denitrification Characteristics of A Highly Efficient Aerobic Denitrifying Bacterial Strain DS2.</title>
        <authorList>
            <person name="Wang H."/>
        </authorList>
    </citation>
    <scope>NUCLEOTIDE SEQUENCE</scope>
    <source>
        <strain evidence="1">DS2</strain>
    </source>
</reference>
<comment type="caution">
    <text evidence="1">The sequence shown here is derived from an EMBL/GenBank/DDBJ whole genome shotgun (WGS) entry which is preliminary data.</text>
</comment>